<dbReference type="Pfam" id="PF05168">
    <property type="entry name" value="HEPN"/>
    <property type="match status" value="1"/>
</dbReference>
<dbReference type="eggNOG" id="COG2250">
    <property type="taxonomic scope" value="Bacteria"/>
</dbReference>
<evidence type="ECO:0000313" key="3">
    <source>
        <dbReference type="Proteomes" id="UP000000447"/>
    </source>
</evidence>
<reference evidence="2 3" key="1">
    <citation type="journal article" date="2009" name="PLoS ONE">
        <title>Complete genome sequence of the aerobic CO-oxidizing thermophile Thermomicrobium roseum.</title>
        <authorList>
            <person name="Wu D."/>
            <person name="Raymond J."/>
            <person name="Wu M."/>
            <person name="Chatterji S."/>
            <person name="Ren Q."/>
            <person name="Graham J.E."/>
            <person name="Bryant D.A."/>
            <person name="Robb F."/>
            <person name="Colman A."/>
            <person name="Tallon L.J."/>
            <person name="Badger J.H."/>
            <person name="Madupu R."/>
            <person name="Ward N.L."/>
            <person name="Eisen J.A."/>
        </authorList>
    </citation>
    <scope>NUCLEOTIDE SEQUENCE [LARGE SCALE GENOMIC DNA]</scope>
    <source>
        <strain evidence="3">ATCC 27502 / DSM 5159 / P-2</strain>
        <plasmid evidence="2">unnamed</plasmid>
    </source>
</reference>
<name>B9L377_THERP</name>
<dbReference type="SMART" id="SM00748">
    <property type="entry name" value="HEPN"/>
    <property type="match status" value="1"/>
</dbReference>
<keyword evidence="3" id="KW-1185">Reference proteome</keyword>
<dbReference type="KEGG" id="tro:trd_A0241"/>
<proteinExistence type="predicted"/>
<dbReference type="AlphaFoldDB" id="B9L377"/>
<accession>B9L377</accession>
<evidence type="ECO:0000259" key="1">
    <source>
        <dbReference type="PROSITE" id="PS50910"/>
    </source>
</evidence>
<dbReference type="HOGENOM" id="CLU_123170_2_1_0"/>
<protein>
    <submittedName>
        <fullName evidence="2">Hepn domain protein</fullName>
    </submittedName>
</protein>
<dbReference type="Proteomes" id="UP000000447">
    <property type="component" value="Plasmid unnamed"/>
</dbReference>
<sequence length="127" mass="14180">MARRAGDWFAQAAHDLELAELAAKHGRHEWACFAAQQAAEKALKALHLQLGQAVWGHAVTRLLEELPLAVPEELRDAARRLDAYYIAPRYPDAFPEGPPARYFGPQQSEEAIRHARAILDFVRAAMA</sequence>
<organism evidence="2 3">
    <name type="scientific">Thermomicrobium roseum (strain ATCC 27502 / DSM 5159 / P-2)</name>
    <dbReference type="NCBI Taxonomy" id="309801"/>
    <lineage>
        <taxon>Bacteria</taxon>
        <taxon>Pseudomonadati</taxon>
        <taxon>Thermomicrobiota</taxon>
        <taxon>Thermomicrobia</taxon>
        <taxon>Thermomicrobiales</taxon>
        <taxon>Thermomicrobiaceae</taxon>
        <taxon>Thermomicrobium</taxon>
    </lineage>
</organism>
<dbReference type="EMBL" id="CP001276">
    <property type="protein sequence ID" value="ACM06968.1"/>
    <property type="molecule type" value="Genomic_DNA"/>
</dbReference>
<gene>
    <name evidence="2" type="ordered locus">trd_A0241</name>
</gene>
<dbReference type="Gene3D" id="1.20.120.330">
    <property type="entry name" value="Nucleotidyltransferases domain 2"/>
    <property type="match status" value="1"/>
</dbReference>
<dbReference type="OrthoDB" id="9808176at2"/>
<dbReference type="RefSeq" id="WP_012642955.1">
    <property type="nucleotide sequence ID" value="NC_011961.1"/>
</dbReference>
<dbReference type="InterPro" id="IPR007842">
    <property type="entry name" value="HEPN_dom"/>
</dbReference>
<dbReference type="PROSITE" id="PS50910">
    <property type="entry name" value="HEPN"/>
    <property type="match status" value="1"/>
</dbReference>
<evidence type="ECO:0000313" key="2">
    <source>
        <dbReference type="EMBL" id="ACM06968.1"/>
    </source>
</evidence>
<feature type="domain" description="HEPN" evidence="1">
    <location>
        <begin position="9"/>
        <end position="118"/>
    </location>
</feature>
<keyword evidence="2" id="KW-0614">Plasmid</keyword>
<dbReference type="SUPFAM" id="SSF81593">
    <property type="entry name" value="Nucleotidyltransferase substrate binding subunit/domain"/>
    <property type="match status" value="1"/>
</dbReference>
<geneLocation type="plasmid" evidence="3">
    <name>Tros</name>
</geneLocation>